<reference evidence="2 3" key="1">
    <citation type="journal article" date="2016" name="BMC Genomics">
        <title>Comparative genomics reveals Cyclospora cayetanensis possesses coccidia-like metabolism and invasion components but unique surface antigens.</title>
        <authorList>
            <person name="Liu S."/>
            <person name="Wang L."/>
            <person name="Zheng H."/>
            <person name="Xu Z."/>
            <person name="Roellig D.M."/>
            <person name="Li N."/>
            <person name="Frace M.A."/>
            <person name="Tang K."/>
            <person name="Arrowood M.J."/>
            <person name="Moss D.M."/>
            <person name="Zhang L."/>
            <person name="Feng Y."/>
            <person name="Xiao L."/>
        </authorList>
    </citation>
    <scope>NUCLEOTIDE SEQUENCE [LARGE SCALE GENOMIC DNA]</scope>
    <source>
        <strain evidence="2 3">CHN_HEN01</strain>
    </source>
</reference>
<evidence type="ECO:0000313" key="3">
    <source>
        <dbReference type="Proteomes" id="UP000095192"/>
    </source>
</evidence>
<gene>
    <name evidence="2" type="ORF">cyc_01105</name>
</gene>
<name>A0A1D3CYI9_9EIME</name>
<evidence type="ECO:0000313" key="2">
    <source>
        <dbReference type="EMBL" id="OEH76263.1"/>
    </source>
</evidence>
<evidence type="ECO:0000256" key="1">
    <source>
        <dbReference type="SAM" id="MobiDB-lite"/>
    </source>
</evidence>
<sequence length="66" mass="7150">MKGKHLWFTGDPFWPIVIHALYAAYSPVGGCASCNACTGWGISRDREGGALEDEDGEASEEPARHQ</sequence>
<dbReference type="VEuPathDB" id="ToxoDB:cyc_01105"/>
<keyword evidence="3" id="KW-1185">Reference proteome</keyword>
<dbReference type="EMBL" id="JROU02001494">
    <property type="protein sequence ID" value="OEH76263.1"/>
    <property type="molecule type" value="Genomic_DNA"/>
</dbReference>
<dbReference type="Proteomes" id="UP000095192">
    <property type="component" value="Unassembled WGS sequence"/>
</dbReference>
<organism evidence="2 3">
    <name type="scientific">Cyclospora cayetanensis</name>
    <dbReference type="NCBI Taxonomy" id="88456"/>
    <lineage>
        <taxon>Eukaryota</taxon>
        <taxon>Sar</taxon>
        <taxon>Alveolata</taxon>
        <taxon>Apicomplexa</taxon>
        <taxon>Conoidasida</taxon>
        <taxon>Coccidia</taxon>
        <taxon>Eucoccidiorida</taxon>
        <taxon>Eimeriorina</taxon>
        <taxon>Eimeriidae</taxon>
        <taxon>Cyclospora</taxon>
    </lineage>
</organism>
<dbReference type="InParanoid" id="A0A1D3CYI9"/>
<feature type="region of interest" description="Disordered" evidence="1">
    <location>
        <begin position="45"/>
        <end position="66"/>
    </location>
</feature>
<accession>A0A1D3CYI9</accession>
<feature type="compositionally biased region" description="Acidic residues" evidence="1">
    <location>
        <begin position="50"/>
        <end position="60"/>
    </location>
</feature>
<proteinExistence type="predicted"/>
<protein>
    <submittedName>
        <fullName evidence="2">Uncharacterized protein</fullName>
    </submittedName>
</protein>
<comment type="caution">
    <text evidence="2">The sequence shown here is derived from an EMBL/GenBank/DDBJ whole genome shotgun (WGS) entry which is preliminary data.</text>
</comment>
<dbReference type="AlphaFoldDB" id="A0A1D3CYI9"/>